<dbReference type="InterPro" id="IPR011051">
    <property type="entry name" value="RmlC_Cupin_sf"/>
</dbReference>
<reference evidence="4" key="1">
    <citation type="journal article" date="2019" name="Int. J. Syst. Evol. Microbiol.">
        <title>The Global Catalogue of Microorganisms (GCM) 10K type strain sequencing project: providing services to taxonomists for standard genome sequencing and annotation.</title>
        <authorList>
            <consortium name="The Broad Institute Genomics Platform"/>
            <consortium name="The Broad Institute Genome Sequencing Center for Infectious Disease"/>
            <person name="Wu L."/>
            <person name="Ma J."/>
        </authorList>
    </citation>
    <scope>NUCLEOTIDE SEQUENCE [LARGE SCALE GENOMIC DNA]</scope>
    <source>
        <strain evidence="4">CCTCC AB 2017081</strain>
    </source>
</reference>
<evidence type="ECO:0000259" key="2">
    <source>
        <dbReference type="Pfam" id="PF07883"/>
    </source>
</evidence>
<evidence type="ECO:0000256" key="1">
    <source>
        <dbReference type="ARBA" id="ARBA00022723"/>
    </source>
</evidence>
<dbReference type="InterPro" id="IPR013096">
    <property type="entry name" value="Cupin_2"/>
</dbReference>
<sequence length="113" mass="12426">MISPATSPHYIWADVCDGWKLVDTPGLNVIQERMPTGTQEVRHQHSRVRQFFYVLRGELTLDVDGAAQVIPAGSGLEVQPGQVHQARNESGADVEFLVISDGISRDDRVEVTG</sequence>
<proteinExistence type="predicted"/>
<keyword evidence="1" id="KW-0479">Metal-binding</keyword>
<protein>
    <submittedName>
        <fullName evidence="3">Cupin domain-containing protein</fullName>
    </submittedName>
</protein>
<accession>A0ABV7Z5Q2</accession>
<dbReference type="InterPro" id="IPR014710">
    <property type="entry name" value="RmlC-like_jellyroll"/>
</dbReference>
<dbReference type="Gene3D" id="2.60.120.10">
    <property type="entry name" value="Jelly Rolls"/>
    <property type="match status" value="1"/>
</dbReference>
<dbReference type="PANTHER" id="PTHR35848:SF9">
    <property type="entry name" value="SLL1358 PROTEIN"/>
    <property type="match status" value="1"/>
</dbReference>
<dbReference type="Pfam" id="PF07883">
    <property type="entry name" value="Cupin_2"/>
    <property type="match status" value="1"/>
</dbReference>
<dbReference type="Proteomes" id="UP001595803">
    <property type="component" value="Unassembled WGS sequence"/>
</dbReference>
<dbReference type="SUPFAM" id="SSF51182">
    <property type="entry name" value="RmlC-like cupins"/>
    <property type="match status" value="1"/>
</dbReference>
<organism evidence="3 4">
    <name type="scientific">Deinococcus rufus</name>
    <dbReference type="NCBI Taxonomy" id="2136097"/>
    <lineage>
        <taxon>Bacteria</taxon>
        <taxon>Thermotogati</taxon>
        <taxon>Deinococcota</taxon>
        <taxon>Deinococci</taxon>
        <taxon>Deinococcales</taxon>
        <taxon>Deinococcaceae</taxon>
        <taxon>Deinococcus</taxon>
    </lineage>
</organism>
<comment type="caution">
    <text evidence="3">The sequence shown here is derived from an EMBL/GenBank/DDBJ whole genome shotgun (WGS) entry which is preliminary data.</text>
</comment>
<gene>
    <name evidence="3" type="ORF">ACFOSB_01650</name>
</gene>
<dbReference type="EMBL" id="JBHRZG010000002">
    <property type="protein sequence ID" value="MFC3831565.1"/>
    <property type="molecule type" value="Genomic_DNA"/>
</dbReference>
<dbReference type="RefSeq" id="WP_322473675.1">
    <property type="nucleotide sequence ID" value="NZ_JBHRZG010000002.1"/>
</dbReference>
<evidence type="ECO:0000313" key="4">
    <source>
        <dbReference type="Proteomes" id="UP001595803"/>
    </source>
</evidence>
<dbReference type="InterPro" id="IPR051610">
    <property type="entry name" value="GPI/OXD"/>
</dbReference>
<keyword evidence="4" id="KW-1185">Reference proteome</keyword>
<name>A0ABV7Z5Q2_9DEIO</name>
<feature type="domain" description="Cupin type-2" evidence="2">
    <location>
        <begin position="33"/>
        <end position="99"/>
    </location>
</feature>
<dbReference type="PANTHER" id="PTHR35848">
    <property type="entry name" value="OXALATE-BINDING PROTEIN"/>
    <property type="match status" value="1"/>
</dbReference>
<evidence type="ECO:0000313" key="3">
    <source>
        <dbReference type="EMBL" id="MFC3831565.1"/>
    </source>
</evidence>
<dbReference type="CDD" id="cd02208">
    <property type="entry name" value="cupin_RmlC-like"/>
    <property type="match status" value="1"/>
</dbReference>